<keyword evidence="3" id="KW-1185">Reference proteome</keyword>
<accession>A0ABV9AJX5</accession>
<comment type="caution">
    <text evidence="2">The sequence shown here is derived from an EMBL/GenBank/DDBJ whole genome shotgun (WGS) entry which is preliminary data.</text>
</comment>
<reference evidence="3" key="1">
    <citation type="journal article" date="2019" name="Int. J. Syst. Evol. Microbiol.">
        <title>The Global Catalogue of Microorganisms (GCM) 10K type strain sequencing project: providing services to taxonomists for standard genome sequencing and annotation.</title>
        <authorList>
            <consortium name="The Broad Institute Genomics Platform"/>
            <consortium name="The Broad Institute Genome Sequencing Center for Infectious Disease"/>
            <person name="Wu L."/>
            <person name="Ma J."/>
        </authorList>
    </citation>
    <scope>NUCLEOTIDE SEQUENCE [LARGE SCALE GENOMIC DNA]</scope>
    <source>
        <strain evidence="3">CGMCC 4.7177</strain>
    </source>
</reference>
<dbReference type="Gene3D" id="3.10.180.10">
    <property type="entry name" value="2,3-Dihydroxybiphenyl 1,2-Dioxygenase, domain 1"/>
    <property type="match status" value="1"/>
</dbReference>
<evidence type="ECO:0000313" key="2">
    <source>
        <dbReference type="EMBL" id="MFC4499419.1"/>
    </source>
</evidence>
<dbReference type="RefSeq" id="WP_381169530.1">
    <property type="nucleotide sequence ID" value="NZ_JBHSFK010000004.1"/>
</dbReference>
<dbReference type="Pfam" id="PF13669">
    <property type="entry name" value="Glyoxalase_4"/>
    <property type="match status" value="1"/>
</dbReference>
<gene>
    <name evidence="2" type="ORF">ACFPIH_07740</name>
</gene>
<name>A0ABV9AJX5_9ACTN</name>
<evidence type="ECO:0000259" key="1">
    <source>
        <dbReference type="PROSITE" id="PS51819"/>
    </source>
</evidence>
<evidence type="ECO:0000313" key="3">
    <source>
        <dbReference type="Proteomes" id="UP001595839"/>
    </source>
</evidence>
<dbReference type="Proteomes" id="UP001595839">
    <property type="component" value="Unassembled WGS sequence"/>
</dbReference>
<sequence length="155" mass="17105">MSHPLRAADLYHTGIVVPDVDAWKTRMGDVAGYRWTETLSADLPVRLADGERVLTLRYAYSLDAPHIELVQEIPGTPWTAAEHIATHHLGYFCDDVPTTSKRLEAAGLALEACAIVDGTPSVFAYHLDPAGVRIEIVDRARIPDFPAYLRSKTPQ</sequence>
<proteinExistence type="predicted"/>
<dbReference type="SUPFAM" id="SSF54593">
    <property type="entry name" value="Glyoxalase/Bleomycin resistance protein/Dihydroxybiphenyl dioxygenase"/>
    <property type="match status" value="1"/>
</dbReference>
<dbReference type="InterPro" id="IPR037523">
    <property type="entry name" value="VOC_core"/>
</dbReference>
<dbReference type="EMBL" id="JBHSFK010000004">
    <property type="protein sequence ID" value="MFC4499419.1"/>
    <property type="molecule type" value="Genomic_DNA"/>
</dbReference>
<protein>
    <submittedName>
        <fullName evidence="2">VOC family protein</fullName>
    </submittedName>
</protein>
<organism evidence="2 3">
    <name type="scientific">Streptomyces vulcanius</name>
    <dbReference type="NCBI Taxonomy" id="1441876"/>
    <lineage>
        <taxon>Bacteria</taxon>
        <taxon>Bacillati</taxon>
        <taxon>Actinomycetota</taxon>
        <taxon>Actinomycetes</taxon>
        <taxon>Kitasatosporales</taxon>
        <taxon>Streptomycetaceae</taxon>
        <taxon>Streptomyces</taxon>
    </lineage>
</organism>
<feature type="domain" description="VOC" evidence="1">
    <location>
        <begin position="9"/>
        <end position="139"/>
    </location>
</feature>
<dbReference type="PROSITE" id="PS51819">
    <property type="entry name" value="VOC"/>
    <property type="match status" value="1"/>
</dbReference>
<dbReference type="InterPro" id="IPR029068">
    <property type="entry name" value="Glyas_Bleomycin-R_OHBP_Dase"/>
</dbReference>